<feature type="chain" id="PRO_5045003216" evidence="2">
    <location>
        <begin position="22"/>
        <end position="493"/>
    </location>
</feature>
<keyword evidence="2" id="KW-0378">Hydrolase</keyword>
<evidence type="ECO:0000256" key="2">
    <source>
        <dbReference type="RuleBase" id="RU362119"/>
    </source>
</evidence>
<organism evidence="5 6">
    <name type="scientific">Deinococcus aluminii</name>
    <dbReference type="NCBI Taxonomy" id="1656885"/>
    <lineage>
        <taxon>Bacteria</taxon>
        <taxon>Thermotogati</taxon>
        <taxon>Deinococcota</taxon>
        <taxon>Deinococci</taxon>
        <taxon>Deinococcales</taxon>
        <taxon>Deinococcaceae</taxon>
        <taxon>Deinococcus</taxon>
    </lineage>
</organism>
<feature type="domain" description="Calcineurin-like phosphoesterase" evidence="3">
    <location>
        <begin position="42"/>
        <end position="227"/>
    </location>
</feature>
<dbReference type="Pfam" id="PF02872">
    <property type="entry name" value="5_nucleotid_C"/>
    <property type="match status" value="1"/>
</dbReference>
<keyword evidence="1 2" id="KW-0732">Signal</keyword>
<dbReference type="InterPro" id="IPR004843">
    <property type="entry name" value="Calcineurin-like_PHP"/>
</dbReference>
<accession>A0ABP9XFB1</accession>
<evidence type="ECO:0000259" key="3">
    <source>
        <dbReference type="Pfam" id="PF00149"/>
    </source>
</evidence>
<evidence type="ECO:0000313" key="5">
    <source>
        <dbReference type="EMBL" id="GAA5534046.1"/>
    </source>
</evidence>
<comment type="similarity">
    <text evidence="2">Belongs to the 5'-nucleotidase family.</text>
</comment>
<comment type="caution">
    <text evidence="5">The sequence shown here is derived from an EMBL/GenBank/DDBJ whole genome shotgun (WGS) entry which is preliminary data.</text>
</comment>
<gene>
    <name evidence="5" type="primary">yfkN_2</name>
    <name evidence="5" type="ORF">Dalu01_02454</name>
</gene>
<dbReference type="Gene3D" id="3.90.780.10">
    <property type="entry name" value="5'-Nucleotidase, C-terminal domain"/>
    <property type="match status" value="1"/>
</dbReference>
<evidence type="ECO:0000313" key="6">
    <source>
        <dbReference type="Proteomes" id="UP001404956"/>
    </source>
</evidence>
<dbReference type="PRINTS" id="PR01607">
    <property type="entry name" value="APYRASEFAMLY"/>
</dbReference>
<feature type="domain" description="5'-Nucleotidase C-terminal" evidence="4">
    <location>
        <begin position="300"/>
        <end position="453"/>
    </location>
</feature>
<evidence type="ECO:0000259" key="4">
    <source>
        <dbReference type="Pfam" id="PF02872"/>
    </source>
</evidence>
<dbReference type="SUPFAM" id="SSF55816">
    <property type="entry name" value="5'-nucleotidase (syn. UDP-sugar hydrolase), C-terminal domain"/>
    <property type="match status" value="1"/>
</dbReference>
<dbReference type="PANTHER" id="PTHR11575">
    <property type="entry name" value="5'-NUCLEOTIDASE-RELATED"/>
    <property type="match status" value="1"/>
</dbReference>
<dbReference type="InterPro" id="IPR029052">
    <property type="entry name" value="Metallo-depent_PP-like"/>
</dbReference>
<dbReference type="PANTHER" id="PTHR11575:SF24">
    <property type="entry name" value="5'-NUCLEOTIDASE"/>
    <property type="match status" value="1"/>
</dbReference>
<proteinExistence type="inferred from homology"/>
<reference evidence="5 6" key="1">
    <citation type="submission" date="2024-02" db="EMBL/GenBank/DDBJ databases">
        <title>Deinococcus aluminii NBRC 112889.</title>
        <authorList>
            <person name="Ichikawa N."/>
            <person name="Katano-Makiyama Y."/>
            <person name="Hidaka K."/>
        </authorList>
    </citation>
    <scope>NUCLEOTIDE SEQUENCE [LARGE SCALE GENOMIC DNA]</scope>
    <source>
        <strain evidence="5 6">NBRC 112889</strain>
    </source>
</reference>
<dbReference type="Pfam" id="PF00149">
    <property type="entry name" value="Metallophos"/>
    <property type="match status" value="1"/>
</dbReference>
<dbReference type="InterPro" id="IPR006179">
    <property type="entry name" value="5_nucleotidase/apyrase"/>
</dbReference>
<dbReference type="Proteomes" id="UP001404956">
    <property type="component" value="Unassembled WGS sequence"/>
</dbReference>
<dbReference type="InterPro" id="IPR036907">
    <property type="entry name" value="5'-Nucleotdase_C_sf"/>
</dbReference>
<feature type="signal peptide" evidence="2">
    <location>
        <begin position="1"/>
        <end position="21"/>
    </location>
</feature>
<keyword evidence="2" id="KW-0547">Nucleotide-binding</keyword>
<evidence type="ECO:0000256" key="1">
    <source>
        <dbReference type="ARBA" id="ARBA00022729"/>
    </source>
</evidence>
<keyword evidence="6" id="KW-1185">Reference proteome</keyword>
<dbReference type="RefSeq" id="WP_345455017.1">
    <property type="nucleotide sequence ID" value="NZ_BAABRV010000005.1"/>
</dbReference>
<protein>
    <submittedName>
        <fullName evidence="5">Trifunctional nucleotide phosphoesterase protein YfkN</fullName>
    </submittedName>
</protein>
<dbReference type="SUPFAM" id="SSF56300">
    <property type="entry name" value="Metallo-dependent phosphatases"/>
    <property type="match status" value="1"/>
</dbReference>
<name>A0ABP9XFB1_9DEIO</name>
<dbReference type="Gene3D" id="3.60.21.10">
    <property type="match status" value="1"/>
</dbReference>
<dbReference type="InterPro" id="IPR008334">
    <property type="entry name" value="5'-Nucleotdase_C"/>
</dbReference>
<dbReference type="EMBL" id="BAABRV010000005">
    <property type="protein sequence ID" value="GAA5534046.1"/>
    <property type="molecule type" value="Genomic_DNA"/>
</dbReference>
<sequence length="493" mass="52247">MKRSHVLLPALFLAAAPPAQAVTLQLITFNDVYEINPVNSGKQGGLARVATLVNKWRFQNPNTLVLFAGDLISPSVMSSVFKGEQMTDALNTLGVNYASLGNHEFDGTLTNLAARVAESKFTWLDSNLLVKDSGKPVAGTAPDALTTVGGVKVGLFAVSYDFTDLLADKNAVRFEDVIATAQAETKKLRDAGAQYVIALTHEDAAADCRLSAAVPGLDLIVGGHDHDAMFNTQCGHAPYVKASSDWKNVWRIQVNLDDPKAPALTLENVPVDASVRPNLIAQRVVDRWNAKLSADLGQTIGRTTVALDAVTKDNRTRETNLGNFIADAQRQATGTDAALVNGGNIRTDQLYPAGNLTKKDIYGILPFGNIVTVIKVTGAQLKAALENGVSQVETVAGRFPQVSGLTFAFNPATPAGQRVSDVLVGGQPLDPARTYTLSINDYLLGGGDGYTMFPGLPVLTGAKEGRLLADVVVQAVTQAGMISPATEGRITVK</sequence>